<dbReference type="GO" id="GO:0003824">
    <property type="term" value="F:catalytic activity"/>
    <property type="evidence" value="ECO:0007669"/>
    <property type="project" value="UniProtKB-ARBA"/>
</dbReference>
<feature type="transmembrane region" description="Helical" evidence="2">
    <location>
        <begin position="257"/>
        <end position="275"/>
    </location>
</feature>
<dbReference type="InterPro" id="IPR029787">
    <property type="entry name" value="Nucleotide_cyclase"/>
</dbReference>
<feature type="transmembrane region" description="Helical" evidence="2">
    <location>
        <begin position="118"/>
        <end position="139"/>
    </location>
</feature>
<feature type="transmembrane region" description="Helical" evidence="2">
    <location>
        <begin position="93"/>
        <end position="112"/>
    </location>
</feature>
<dbReference type="CDD" id="cd01949">
    <property type="entry name" value="GGDEF"/>
    <property type="match status" value="1"/>
</dbReference>
<evidence type="ECO:0000256" key="1">
    <source>
        <dbReference type="ARBA" id="ARBA00001946"/>
    </source>
</evidence>
<dbReference type="Pfam" id="PF00990">
    <property type="entry name" value="GGDEF"/>
    <property type="match status" value="1"/>
</dbReference>
<protein>
    <recommendedName>
        <fullName evidence="3">GGDEF domain-containing protein</fullName>
    </recommendedName>
</protein>
<keyword evidence="2" id="KW-1133">Transmembrane helix</keyword>
<reference evidence="4 5" key="1">
    <citation type="submission" date="2016-06" db="EMBL/GenBank/DDBJ databases">
        <title>Insight into the functional genes involving in sulfur oxidation in Pearl River water.</title>
        <authorList>
            <person name="Luo J."/>
            <person name="Tan X."/>
            <person name="Lin W."/>
        </authorList>
    </citation>
    <scope>NUCLEOTIDE SEQUENCE [LARGE SCALE GENOMIC DNA]</scope>
    <source>
        <strain evidence="4 5">LS2</strain>
    </source>
</reference>
<dbReference type="OrthoDB" id="9812260at2"/>
<dbReference type="SMART" id="SM00267">
    <property type="entry name" value="GGDEF"/>
    <property type="match status" value="1"/>
</dbReference>
<feature type="transmembrane region" description="Helical" evidence="2">
    <location>
        <begin position="222"/>
        <end position="245"/>
    </location>
</feature>
<dbReference type="PANTHER" id="PTHR46663:SF2">
    <property type="entry name" value="GGDEF DOMAIN-CONTAINING PROTEIN"/>
    <property type="match status" value="1"/>
</dbReference>
<dbReference type="PROSITE" id="PS50887">
    <property type="entry name" value="GGDEF"/>
    <property type="match status" value="1"/>
</dbReference>
<evidence type="ECO:0000313" key="4">
    <source>
        <dbReference type="EMBL" id="ANJ66186.1"/>
    </source>
</evidence>
<dbReference type="InterPro" id="IPR043128">
    <property type="entry name" value="Rev_trsase/Diguanyl_cyclase"/>
</dbReference>
<dbReference type="InterPro" id="IPR052163">
    <property type="entry name" value="DGC-Regulatory_Protein"/>
</dbReference>
<keyword evidence="2" id="KW-0472">Membrane</keyword>
<keyword evidence="5" id="KW-1185">Reference proteome</keyword>
<name>A0A191ZE86_9GAMM</name>
<evidence type="ECO:0000313" key="5">
    <source>
        <dbReference type="Proteomes" id="UP000078596"/>
    </source>
</evidence>
<dbReference type="PANTHER" id="PTHR46663">
    <property type="entry name" value="DIGUANYLATE CYCLASE DGCT-RELATED"/>
    <property type="match status" value="1"/>
</dbReference>
<comment type="cofactor">
    <cofactor evidence="1">
        <name>Mg(2+)</name>
        <dbReference type="ChEBI" id="CHEBI:18420"/>
    </cofactor>
</comment>
<dbReference type="InterPro" id="IPR033424">
    <property type="entry name" value="MASE4"/>
</dbReference>
<feature type="transmembrane region" description="Helical" evidence="2">
    <location>
        <begin position="197"/>
        <end position="215"/>
    </location>
</feature>
<dbReference type="Gene3D" id="3.30.70.270">
    <property type="match status" value="1"/>
</dbReference>
<evidence type="ECO:0000259" key="3">
    <source>
        <dbReference type="PROSITE" id="PS50887"/>
    </source>
</evidence>
<dbReference type="SUPFAM" id="SSF55073">
    <property type="entry name" value="Nucleotide cyclase"/>
    <property type="match status" value="1"/>
</dbReference>
<gene>
    <name evidence="4" type="ORF">A9404_01285</name>
</gene>
<dbReference type="InterPro" id="IPR000160">
    <property type="entry name" value="GGDEF_dom"/>
</dbReference>
<feature type="transmembrane region" description="Helical" evidence="2">
    <location>
        <begin position="62"/>
        <end position="81"/>
    </location>
</feature>
<dbReference type="FunFam" id="3.30.70.270:FF:000001">
    <property type="entry name" value="Diguanylate cyclase domain protein"/>
    <property type="match status" value="1"/>
</dbReference>
<sequence>MNGAVRARNSESNLLTPNTNLLDARPTRAEMRLTWVLIGGLMAALVLVLPIAHIQWPASNLLYSLAGISAFAQIATGVLLLTQALILRNDSVLILSVGYLTGGLVVASNVVLVHDTALQLWVFRIWHSVFVLAILGYALLQSCPEPLLARRRFRQRVKAFVAIGIGFVTLLGGYIVFRPFELPLILQDTNYATPADIWVNVIQMILISVAWICLVRNRRKTVLSIWMAVVAAAVFVDIILFIVGGKLFSVGLYISKLNNLIAVTLIFYVIFYHYVRIQHELLRNRVWLMRANRRLNRKALSDPLTTLPNRAALEAYLNFALGRAERHKGILAVCVIDLDEFKPVNDRYGHEVGDQLLNALAKRLSGTLRMEEFLARLGGDEFVLVLEGVENISTLNVIMERISDEIARPFVLQDGIHVQVHASIGIATYPEIKTADELMRMADRALYRAKNEKKSRSRNWQLHLLETPTG</sequence>
<dbReference type="EMBL" id="CP016027">
    <property type="protein sequence ID" value="ANJ66186.1"/>
    <property type="molecule type" value="Genomic_DNA"/>
</dbReference>
<evidence type="ECO:0000256" key="2">
    <source>
        <dbReference type="SAM" id="Phobius"/>
    </source>
</evidence>
<dbReference type="NCBIfam" id="TIGR00254">
    <property type="entry name" value="GGDEF"/>
    <property type="match status" value="1"/>
</dbReference>
<feature type="transmembrane region" description="Helical" evidence="2">
    <location>
        <begin position="159"/>
        <end position="177"/>
    </location>
</feature>
<feature type="domain" description="GGDEF" evidence="3">
    <location>
        <begin position="329"/>
        <end position="462"/>
    </location>
</feature>
<dbReference type="RefSeq" id="WP_066097949.1">
    <property type="nucleotide sequence ID" value="NZ_CP016027.1"/>
</dbReference>
<accession>A0A191ZE86</accession>
<keyword evidence="2" id="KW-0812">Transmembrane</keyword>
<dbReference type="AlphaFoldDB" id="A0A191ZE86"/>
<dbReference type="Pfam" id="PF17158">
    <property type="entry name" value="MASE4"/>
    <property type="match status" value="1"/>
</dbReference>
<feature type="transmembrane region" description="Helical" evidence="2">
    <location>
        <begin position="35"/>
        <end position="56"/>
    </location>
</feature>
<dbReference type="STRING" id="1860122.A9404_01285"/>
<organism evidence="4 5">
    <name type="scientific">Halothiobacillus diazotrophicus</name>
    <dbReference type="NCBI Taxonomy" id="1860122"/>
    <lineage>
        <taxon>Bacteria</taxon>
        <taxon>Pseudomonadati</taxon>
        <taxon>Pseudomonadota</taxon>
        <taxon>Gammaproteobacteria</taxon>
        <taxon>Chromatiales</taxon>
        <taxon>Halothiobacillaceae</taxon>
        <taxon>Halothiobacillus</taxon>
    </lineage>
</organism>
<proteinExistence type="predicted"/>
<dbReference type="Proteomes" id="UP000078596">
    <property type="component" value="Chromosome"/>
</dbReference>
<dbReference type="KEGG" id="haz:A9404_01285"/>